<feature type="region of interest" description="Disordered" evidence="1">
    <location>
        <begin position="226"/>
        <end position="330"/>
    </location>
</feature>
<feature type="region of interest" description="Disordered" evidence="1">
    <location>
        <begin position="510"/>
        <end position="532"/>
    </location>
</feature>
<reference evidence="2" key="1">
    <citation type="submission" date="2020-12" db="EMBL/GenBank/DDBJ databases">
        <authorList>
            <consortium name="Molecular Ecology Group"/>
        </authorList>
    </citation>
    <scope>NUCLEOTIDE SEQUENCE</scope>
    <source>
        <strain evidence="2">TBG_1078</strain>
    </source>
</reference>
<evidence type="ECO:0000256" key="1">
    <source>
        <dbReference type="SAM" id="MobiDB-lite"/>
    </source>
</evidence>
<organism evidence="2 3">
    <name type="scientific">Nyctereutes procyonoides</name>
    <name type="common">Raccoon dog</name>
    <name type="synonym">Canis procyonoides</name>
    <dbReference type="NCBI Taxonomy" id="34880"/>
    <lineage>
        <taxon>Eukaryota</taxon>
        <taxon>Metazoa</taxon>
        <taxon>Chordata</taxon>
        <taxon>Craniata</taxon>
        <taxon>Vertebrata</taxon>
        <taxon>Euteleostomi</taxon>
        <taxon>Mammalia</taxon>
        <taxon>Eutheria</taxon>
        <taxon>Laurasiatheria</taxon>
        <taxon>Carnivora</taxon>
        <taxon>Caniformia</taxon>
        <taxon>Canidae</taxon>
        <taxon>Nyctereutes</taxon>
    </lineage>
</organism>
<dbReference type="EMBL" id="CAJHUB010000672">
    <property type="protein sequence ID" value="CAD7674390.1"/>
    <property type="molecule type" value="Genomic_DNA"/>
</dbReference>
<keyword evidence="3" id="KW-1185">Reference proteome</keyword>
<feature type="region of interest" description="Disordered" evidence="1">
    <location>
        <begin position="342"/>
        <end position="365"/>
    </location>
</feature>
<comment type="caution">
    <text evidence="2">The sequence shown here is derived from an EMBL/GenBank/DDBJ whole genome shotgun (WGS) entry which is preliminary data.</text>
</comment>
<gene>
    <name evidence="2" type="ORF">NYPRO_LOCUS7185</name>
</gene>
<evidence type="ECO:0000313" key="2">
    <source>
        <dbReference type="EMBL" id="CAD7674390.1"/>
    </source>
</evidence>
<feature type="compositionally biased region" description="Pro residues" evidence="1">
    <location>
        <begin position="300"/>
        <end position="310"/>
    </location>
</feature>
<feature type="region of interest" description="Disordered" evidence="1">
    <location>
        <begin position="87"/>
        <end position="115"/>
    </location>
</feature>
<accession>A0A811Y9Y9</accession>
<evidence type="ECO:0000313" key="3">
    <source>
        <dbReference type="Proteomes" id="UP000645828"/>
    </source>
</evidence>
<feature type="region of interest" description="Disordered" evidence="1">
    <location>
        <begin position="413"/>
        <end position="432"/>
    </location>
</feature>
<dbReference type="AlphaFoldDB" id="A0A811Y9Y9"/>
<proteinExistence type="predicted"/>
<sequence>MQLVRSLSRRGRGAGVAGWGWKGGFCREQSQRPGDAQFCFLFGNNDSHYFWSPRWARTSKRPAADALSGFCAQLETRWVQLRNVLRRRPRRRGGGKSRACPGGSERASERAPARVGLGPGLGLARRCGVPAWVPPGPRPRGSPGHDLAAGPGPLGLERQRAAPGAKVRPAGREPGRRPRCTPRCTPRCSQRRAPRPPARPGRSDCPPNSLVSQVIHNSALPFRGPYGAALAPRRPGEPKSFAPRPRDGFPLGPWAEEGRKPRPGPRGGTGKAGSGPGQLLSLRSLLSHPAPDRLGSRRIPQPPRPRPAVPDAPLRSPDHRPSKLKTPAGVEHLHSLAQSLGSEFRREGRQQAASPSSTGDRPLASTCRQLGLPLKCIFLPGAWSTEASPPTPHPHSGPPIAGFLAFGGDPDRRVQKRRPQTPSCHAHAHPENPGVKLRFRLPRPARLFRLCLWAFQSLPYGFNAPGTDKNPGTAGDRPAPRRLSVCASACGSRLSRVNWKGIGSALDQCEGGPWRGLPGGRDRQQSPRTHRLPPKWRAVRPQKAPCPFFPTL</sequence>
<feature type="compositionally biased region" description="Gly residues" evidence="1">
    <location>
        <begin position="265"/>
        <end position="276"/>
    </location>
</feature>
<feature type="region of interest" description="Disordered" evidence="1">
    <location>
        <begin position="132"/>
        <end position="210"/>
    </location>
</feature>
<protein>
    <submittedName>
        <fullName evidence="2">(raccoon dog) hypothetical protein</fullName>
    </submittedName>
</protein>
<name>A0A811Y9Y9_NYCPR</name>
<dbReference type="Proteomes" id="UP000645828">
    <property type="component" value="Unassembled WGS sequence"/>
</dbReference>